<proteinExistence type="predicted"/>
<feature type="region of interest" description="Disordered" evidence="5">
    <location>
        <begin position="290"/>
        <end position="312"/>
    </location>
</feature>
<feature type="region of interest" description="Disordered" evidence="5">
    <location>
        <begin position="121"/>
        <end position="140"/>
    </location>
</feature>
<organism evidence="6">
    <name type="scientific">Mesocestoides corti</name>
    <name type="common">Flatworm</name>
    <dbReference type="NCBI Taxonomy" id="53468"/>
    <lineage>
        <taxon>Eukaryota</taxon>
        <taxon>Metazoa</taxon>
        <taxon>Spiralia</taxon>
        <taxon>Lophotrochozoa</taxon>
        <taxon>Platyhelminthes</taxon>
        <taxon>Cestoda</taxon>
        <taxon>Eucestoda</taxon>
        <taxon>Cyclophyllidea</taxon>
        <taxon>Mesocestoididae</taxon>
        <taxon>Mesocestoides</taxon>
    </lineage>
</organism>
<feature type="coiled-coil region" evidence="4">
    <location>
        <begin position="374"/>
        <end position="408"/>
    </location>
</feature>
<feature type="region of interest" description="Disordered" evidence="5">
    <location>
        <begin position="409"/>
        <end position="430"/>
    </location>
</feature>
<evidence type="ECO:0000256" key="3">
    <source>
        <dbReference type="ARBA" id="ARBA00023212"/>
    </source>
</evidence>
<keyword evidence="4" id="KW-0175">Coiled coil</keyword>
<name>A0A5K3ENQ3_MESCO</name>
<dbReference type="PANTHER" id="PTHR31183">
    <property type="entry name" value="TRICHOPLEIN KERATIN FILAMENT-BINDING PROTEIN FAMILY MEMBER"/>
    <property type="match status" value="1"/>
</dbReference>
<keyword evidence="2" id="KW-0963">Cytoplasm</keyword>
<dbReference type="InterPro" id="IPR043596">
    <property type="entry name" value="CFAP53/TCHP"/>
</dbReference>
<comment type="subcellular location">
    <subcellularLocation>
        <location evidence="1">Cytoplasm</location>
        <location evidence="1">Cytoskeleton</location>
    </subcellularLocation>
</comment>
<evidence type="ECO:0000256" key="2">
    <source>
        <dbReference type="ARBA" id="ARBA00022490"/>
    </source>
</evidence>
<dbReference type="WBParaSite" id="MCU_001921-RA">
    <property type="protein sequence ID" value="MCU_001921-RA"/>
    <property type="gene ID" value="MCU_001921"/>
</dbReference>
<feature type="region of interest" description="Disordered" evidence="5">
    <location>
        <begin position="149"/>
        <end position="202"/>
    </location>
</feature>
<evidence type="ECO:0000256" key="4">
    <source>
        <dbReference type="SAM" id="Coils"/>
    </source>
</evidence>
<accession>A0A5K3ENQ3</accession>
<evidence type="ECO:0000256" key="1">
    <source>
        <dbReference type="ARBA" id="ARBA00004245"/>
    </source>
</evidence>
<dbReference type="GO" id="GO:0045095">
    <property type="term" value="C:keratin filament"/>
    <property type="evidence" value="ECO:0007669"/>
    <property type="project" value="TreeGrafter"/>
</dbReference>
<dbReference type="AlphaFoldDB" id="A0A5K3ENQ3"/>
<reference evidence="6" key="1">
    <citation type="submission" date="2019-11" db="UniProtKB">
        <authorList>
            <consortium name="WormBaseParasite"/>
        </authorList>
    </citation>
    <scope>IDENTIFICATION</scope>
</reference>
<feature type="compositionally biased region" description="Basic and acidic residues" evidence="5">
    <location>
        <begin position="413"/>
        <end position="426"/>
    </location>
</feature>
<feature type="compositionally biased region" description="Basic and acidic residues" evidence="5">
    <location>
        <begin position="167"/>
        <end position="198"/>
    </location>
</feature>
<dbReference type="PANTHER" id="PTHR31183:SF2">
    <property type="entry name" value="TRICHOPLEIN KERATIN FILAMENT-BINDING PROTEIN"/>
    <property type="match status" value="1"/>
</dbReference>
<evidence type="ECO:0000256" key="5">
    <source>
        <dbReference type="SAM" id="MobiDB-lite"/>
    </source>
</evidence>
<sequence>MMPNIRTKNIYEAVMHKQRVAEARRQSEMMENKKFFQDSDVRARQEKRWTSEDSFNNSILAYLQPDKEEILSHLDDRRNKLRALFKKEADFYERSIHQLNESTSFNGSNQYDHLHRLVCKGEPSNSEQENTLIGFKPDKGNYDWQETQQWSPKYQDSGSWDACNNRPAKEELYPTKSESDLNEADRGTKEQKSHKIDEPTEQSLVLQQNLDELERLEAEEHEFELIQKKVIDDQKRLEQVAAERQEIDDSRCQRHYEKVLLRQQTAALKRRSQQIRNDLTRDLTWLSRLQGSEEEAGDGQRVSGPNENDEIGKQLTEVRTMLEEDLRRETRREAYMDEMLASEAAELWKKREQEWKIEEEARQRLLCNVLSTYREHIECRLKALREIREEREARREELLRNIEAAKSQVKKPTTREERQNLEDDCRPAVSAEASIHSEKVARRRAEEAYAATLREEAAKMNMSVEELMKVASGFNSNRAPFPSQRRKTQLW</sequence>
<keyword evidence="3" id="KW-0206">Cytoskeleton</keyword>
<protein>
    <submittedName>
        <fullName evidence="6">Trichoplein keratin filament-binding protein</fullName>
    </submittedName>
</protein>
<dbReference type="GO" id="GO:0006915">
    <property type="term" value="P:apoptotic process"/>
    <property type="evidence" value="ECO:0007669"/>
    <property type="project" value="TreeGrafter"/>
</dbReference>
<feature type="compositionally biased region" description="Polar residues" evidence="5">
    <location>
        <begin position="149"/>
        <end position="158"/>
    </location>
</feature>
<evidence type="ECO:0000313" key="6">
    <source>
        <dbReference type="WBParaSite" id="MCU_001921-RA"/>
    </source>
</evidence>